<sequence>MDNASFHKRGYALEAIKSRGCTFKWLLPYSLDFNPIKHK</sequence>
<protein>
    <recommendedName>
        <fullName evidence="3">Tc1-like transposase DDE domain-containing protein</fullName>
    </recommendedName>
</protein>
<evidence type="ECO:0008006" key="3">
    <source>
        <dbReference type="Google" id="ProtNLM"/>
    </source>
</evidence>
<dbReference type="AlphaFoldDB" id="A0A2A5T6L3"/>
<comment type="caution">
    <text evidence="1">The sequence shown here is derived from an EMBL/GenBank/DDBJ whole genome shotgun (WGS) entry which is preliminary data.</text>
</comment>
<keyword evidence="2" id="KW-1185">Reference proteome</keyword>
<evidence type="ECO:0000313" key="2">
    <source>
        <dbReference type="Proteomes" id="UP000219020"/>
    </source>
</evidence>
<reference evidence="2" key="1">
    <citation type="submission" date="2017-04" db="EMBL/GenBank/DDBJ databases">
        <title>Genome evolution of the luminous symbionts of deep sea anglerfish.</title>
        <authorList>
            <person name="Hendry T.A."/>
        </authorList>
    </citation>
    <scope>NUCLEOTIDE SEQUENCE [LARGE SCALE GENOMIC DNA]</scope>
</reference>
<proteinExistence type="predicted"/>
<organism evidence="1 2">
    <name type="scientific">Candidatus Enterovibrio escicola</name>
    <dbReference type="NCBI Taxonomy" id="1927127"/>
    <lineage>
        <taxon>Bacteria</taxon>
        <taxon>Pseudomonadati</taxon>
        <taxon>Pseudomonadota</taxon>
        <taxon>Gammaproteobacteria</taxon>
        <taxon>Vibrionales</taxon>
        <taxon>Vibrionaceae</taxon>
        <taxon>Enterovibrio</taxon>
    </lineage>
</organism>
<dbReference type="GO" id="GO:0003676">
    <property type="term" value="F:nucleic acid binding"/>
    <property type="evidence" value="ECO:0007669"/>
    <property type="project" value="InterPro"/>
</dbReference>
<gene>
    <name evidence="1" type="ORF">BTN49_0751</name>
</gene>
<dbReference type="InterPro" id="IPR036397">
    <property type="entry name" value="RNaseH_sf"/>
</dbReference>
<name>A0A2A5T6L3_9GAMM</name>
<evidence type="ECO:0000313" key="1">
    <source>
        <dbReference type="EMBL" id="PCS23782.1"/>
    </source>
</evidence>
<dbReference type="EMBL" id="NBYY01000009">
    <property type="protein sequence ID" value="PCS23782.1"/>
    <property type="molecule type" value="Genomic_DNA"/>
</dbReference>
<dbReference type="Gene3D" id="3.30.420.10">
    <property type="entry name" value="Ribonuclease H-like superfamily/Ribonuclease H"/>
    <property type="match status" value="1"/>
</dbReference>
<accession>A0A2A5T6L3</accession>
<dbReference type="Proteomes" id="UP000219020">
    <property type="component" value="Unassembled WGS sequence"/>
</dbReference>